<organism evidence="1 2">
    <name type="scientific">Rhododendron molle</name>
    <name type="common">Chinese azalea</name>
    <name type="synonym">Azalea mollis</name>
    <dbReference type="NCBI Taxonomy" id="49168"/>
    <lineage>
        <taxon>Eukaryota</taxon>
        <taxon>Viridiplantae</taxon>
        <taxon>Streptophyta</taxon>
        <taxon>Embryophyta</taxon>
        <taxon>Tracheophyta</taxon>
        <taxon>Spermatophyta</taxon>
        <taxon>Magnoliopsida</taxon>
        <taxon>eudicotyledons</taxon>
        <taxon>Gunneridae</taxon>
        <taxon>Pentapetalae</taxon>
        <taxon>asterids</taxon>
        <taxon>Ericales</taxon>
        <taxon>Ericaceae</taxon>
        <taxon>Ericoideae</taxon>
        <taxon>Rhodoreae</taxon>
        <taxon>Rhododendron</taxon>
    </lineage>
</organism>
<dbReference type="EMBL" id="CM046398">
    <property type="protein sequence ID" value="KAI8532087.1"/>
    <property type="molecule type" value="Genomic_DNA"/>
</dbReference>
<name>A0ACC0LU24_RHOML</name>
<accession>A0ACC0LU24</accession>
<protein>
    <submittedName>
        <fullName evidence="1">Uncharacterized protein</fullName>
    </submittedName>
</protein>
<gene>
    <name evidence="1" type="ORF">RHMOL_Rhmol11G0185700</name>
</gene>
<evidence type="ECO:0000313" key="1">
    <source>
        <dbReference type="EMBL" id="KAI8532087.1"/>
    </source>
</evidence>
<proteinExistence type="predicted"/>
<reference evidence="1" key="1">
    <citation type="submission" date="2022-02" db="EMBL/GenBank/DDBJ databases">
        <title>Plant Genome Project.</title>
        <authorList>
            <person name="Zhang R.-G."/>
        </authorList>
    </citation>
    <scope>NUCLEOTIDE SEQUENCE</scope>
    <source>
        <strain evidence="1">AT1</strain>
    </source>
</reference>
<comment type="caution">
    <text evidence="1">The sequence shown here is derived from an EMBL/GenBank/DDBJ whole genome shotgun (WGS) entry which is preliminary data.</text>
</comment>
<keyword evidence="2" id="KW-1185">Reference proteome</keyword>
<sequence length="107" mass="12181">MAAARELTLKHLRSELRGARKKCSAARVALLQFMDHSFGSSATFTFEENVVAISKRIQFLYLKDKEANANLMALQDQIELEEAKKYQHELEILKEETARKVARSVAV</sequence>
<evidence type="ECO:0000313" key="2">
    <source>
        <dbReference type="Proteomes" id="UP001062846"/>
    </source>
</evidence>
<dbReference type="Proteomes" id="UP001062846">
    <property type="component" value="Chromosome 11"/>
</dbReference>